<reference evidence="5 6" key="1">
    <citation type="submission" date="2022-09" db="EMBL/GenBank/DDBJ databases">
        <title>Enrichment on poylsaccharides allowed isolation of novel metabolic and taxonomic groups of Haloarchaea.</title>
        <authorList>
            <person name="Sorokin D.Y."/>
            <person name="Elcheninov A.G."/>
            <person name="Khizhniak T.V."/>
            <person name="Kolganova T.V."/>
            <person name="Kublanov I.V."/>
        </authorList>
    </citation>
    <scope>NUCLEOTIDE SEQUENCE [LARGE SCALE GENOMIC DNA]</scope>
    <source>
        <strain evidence="5 6">AArc-curdl1</strain>
    </source>
</reference>
<evidence type="ECO:0000313" key="5">
    <source>
        <dbReference type="EMBL" id="MCU4752290.1"/>
    </source>
</evidence>
<comment type="caution">
    <text evidence="5">The sequence shown here is derived from an EMBL/GenBank/DDBJ whole genome shotgun (WGS) entry which is preliminary data.</text>
</comment>
<dbReference type="PANTHER" id="PTHR33608">
    <property type="entry name" value="BLL2464 PROTEIN"/>
    <property type="match status" value="1"/>
</dbReference>
<dbReference type="PANTHER" id="PTHR33608:SF6">
    <property type="entry name" value="BLL2464 PROTEIN"/>
    <property type="match status" value="1"/>
</dbReference>
<dbReference type="Pfam" id="PF01345">
    <property type="entry name" value="DUF11"/>
    <property type="match status" value="1"/>
</dbReference>
<feature type="compositionally biased region" description="Acidic residues" evidence="1">
    <location>
        <begin position="27"/>
        <end position="40"/>
    </location>
</feature>
<dbReference type="Gene3D" id="2.60.40.10">
    <property type="entry name" value="Immunoglobulins"/>
    <property type="match status" value="1"/>
</dbReference>
<dbReference type="InterPro" id="IPR002881">
    <property type="entry name" value="DUF58"/>
</dbReference>
<dbReference type="EMBL" id="JAOPJZ010000006">
    <property type="protein sequence ID" value="MCU4752290.1"/>
    <property type="molecule type" value="Genomic_DNA"/>
</dbReference>
<dbReference type="Proteomes" id="UP001321047">
    <property type="component" value="Unassembled WGS sequence"/>
</dbReference>
<evidence type="ECO:0000313" key="6">
    <source>
        <dbReference type="Proteomes" id="UP001321047"/>
    </source>
</evidence>
<name>A0AAP3E6S7_9EURY</name>
<dbReference type="Pfam" id="PF01882">
    <property type="entry name" value="DUF58"/>
    <property type="match status" value="1"/>
</dbReference>
<feature type="transmembrane region" description="Helical" evidence="2">
    <location>
        <begin position="76"/>
        <end position="109"/>
    </location>
</feature>
<dbReference type="InterPro" id="IPR013783">
    <property type="entry name" value="Ig-like_fold"/>
</dbReference>
<evidence type="ECO:0000256" key="2">
    <source>
        <dbReference type="SAM" id="Phobius"/>
    </source>
</evidence>
<feature type="compositionally biased region" description="Polar residues" evidence="1">
    <location>
        <begin position="60"/>
        <end position="69"/>
    </location>
</feature>
<accession>A0AAP3E6S7</accession>
<protein>
    <submittedName>
        <fullName evidence="5">DUF58 domain-containing protein</fullName>
    </submittedName>
</protein>
<feature type="region of interest" description="Disordered" evidence="1">
    <location>
        <begin position="1"/>
        <end position="69"/>
    </location>
</feature>
<keyword evidence="2" id="KW-0472">Membrane</keyword>
<dbReference type="InterPro" id="IPR001434">
    <property type="entry name" value="OmcB-like_DUF11"/>
</dbReference>
<keyword evidence="2" id="KW-0812">Transmembrane</keyword>
<feature type="domain" description="DUF11" evidence="3">
    <location>
        <begin position="120"/>
        <end position="198"/>
    </location>
</feature>
<feature type="domain" description="DUF58" evidence="4">
    <location>
        <begin position="259"/>
        <end position="374"/>
    </location>
</feature>
<evidence type="ECO:0000259" key="4">
    <source>
        <dbReference type="Pfam" id="PF01882"/>
    </source>
</evidence>
<dbReference type="RefSeq" id="WP_342808632.1">
    <property type="nucleotide sequence ID" value="NZ_JAOPJZ010000006.1"/>
</dbReference>
<dbReference type="AlphaFoldDB" id="A0AAP3E6S7"/>
<feature type="compositionally biased region" description="Basic and acidic residues" evidence="1">
    <location>
        <begin position="49"/>
        <end position="59"/>
    </location>
</feature>
<keyword evidence="6" id="KW-1185">Reference proteome</keyword>
<gene>
    <name evidence="5" type="ORF">OB919_09870</name>
</gene>
<sequence>MNESELLNAVEDCEESGAMESDHGDASEEAETTETDDDTALESGSASRGRTDPTLERSEASQPAETSATSSDRWTFALAVALGCVGIGVLVADAALVLAGVVALTYAAYGYATAPPTPTLTVSRTLEPANPVPGDTVTVTVSVANAGRKALPDVRITDGVHAELRVDGRQRAVGSLEPGESLRWSYTVGARRGTYTFDPVTVTTRNVSGSERRTLTFDPETTVTADDALERVPLAGQTIQHTGRVETDIGGEGIEFFSIREFQPTDPMNRVDWNRLARTGELTTVEFREERAAAVVVVVDQRHETVVARVPDEPTGRELTTHAGEWLASAMLGENNRVGVALYGGRGDYLLPRSGRDQLARVKRLLDGEWCGSFGRPAWLSQGDRSVDRFCRHLADEKQIVFVTPLLDDEPVDSAQRFLAHGHAVTLVCPMVGARADEAGLVDRLAVERRLSTVRSHGVRVVEWSPDESLHAAVSRGKRRWSG</sequence>
<evidence type="ECO:0000259" key="3">
    <source>
        <dbReference type="Pfam" id="PF01345"/>
    </source>
</evidence>
<evidence type="ECO:0000256" key="1">
    <source>
        <dbReference type="SAM" id="MobiDB-lite"/>
    </source>
</evidence>
<keyword evidence="2" id="KW-1133">Transmembrane helix</keyword>
<organism evidence="5 6">
    <name type="scientific">Natronosalvus hydrolyticus</name>
    <dbReference type="NCBI Taxonomy" id="2979988"/>
    <lineage>
        <taxon>Archaea</taxon>
        <taxon>Methanobacteriati</taxon>
        <taxon>Methanobacteriota</taxon>
        <taxon>Stenosarchaea group</taxon>
        <taxon>Halobacteria</taxon>
        <taxon>Halobacteriales</taxon>
        <taxon>Natrialbaceae</taxon>
        <taxon>Natronosalvus</taxon>
    </lineage>
</organism>
<proteinExistence type="predicted"/>